<dbReference type="EMBL" id="JACHJV010000001">
    <property type="protein sequence ID" value="MBB4925239.1"/>
    <property type="molecule type" value="Genomic_DNA"/>
</dbReference>
<accession>A0A7W7R4L1</accession>
<protein>
    <submittedName>
        <fullName evidence="1">Uncharacterized protein</fullName>
    </submittedName>
</protein>
<evidence type="ECO:0000313" key="1">
    <source>
        <dbReference type="EMBL" id="MBB4925239.1"/>
    </source>
</evidence>
<name>A0A7W7R4L1_KITKI</name>
<dbReference type="AlphaFoldDB" id="A0A7W7R4L1"/>
<reference evidence="1 2" key="1">
    <citation type="submission" date="2020-08" db="EMBL/GenBank/DDBJ databases">
        <title>Sequencing the genomes of 1000 actinobacteria strains.</title>
        <authorList>
            <person name="Klenk H.-P."/>
        </authorList>
    </citation>
    <scope>NUCLEOTIDE SEQUENCE [LARGE SCALE GENOMIC DNA]</scope>
    <source>
        <strain evidence="1 2">DSM 41654</strain>
    </source>
</reference>
<evidence type="ECO:0000313" key="2">
    <source>
        <dbReference type="Proteomes" id="UP000540506"/>
    </source>
</evidence>
<dbReference type="RefSeq" id="WP_184937273.1">
    <property type="nucleotide sequence ID" value="NZ_JACHJV010000001.1"/>
</dbReference>
<keyword evidence="2" id="KW-1185">Reference proteome</keyword>
<gene>
    <name evidence="1" type="ORF">FHR34_004232</name>
</gene>
<proteinExistence type="predicted"/>
<sequence>MGSFSSTFWRLTVGHWACGACGTGAPDGLGEFTGEGELLPLGEATGEDQVLPLGEGTGEDQVLPLGEGTGEDHALPLGDAVGEDQAPAVGEDQGLAVGEDQALVLGEAMGEGEVVLANALGPTMAVSTTALPSAVAAAAKRIFIRSPCSGVYVRTSQELHGR</sequence>
<organism evidence="1 2">
    <name type="scientific">Kitasatospora kifunensis</name>
    <name type="common">Streptomyces kifunensis</name>
    <dbReference type="NCBI Taxonomy" id="58351"/>
    <lineage>
        <taxon>Bacteria</taxon>
        <taxon>Bacillati</taxon>
        <taxon>Actinomycetota</taxon>
        <taxon>Actinomycetes</taxon>
        <taxon>Kitasatosporales</taxon>
        <taxon>Streptomycetaceae</taxon>
        <taxon>Kitasatospora</taxon>
    </lineage>
</organism>
<comment type="caution">
    <text evidence="1">The sequence shown here is derived from an EMBL/GenBank/DDBJ whole genome shotgun (WGS) entry which is preliminary data.</text>
</comment>
<dbReference type="Proteomes" id="UP000540506">
    <property type="component" value="Unassembled WGS sequence"/>
</dbReference>